<evidence type="ECO:0000256" key="1">
    <source>
        <dbReference type="SAM" id="MobiDB-lite"/>
    </source>
</evidence>
<evidence type="ECO:0000313" key="2">
    <source>
        <dbReference type="EMBL" id="KAK4643942.1"/>
    </source>
</evidence>
<dbReference type="GeneID" id="87891589"/>
<protein>
    <submittedName>
        <fullName evidence="2">Uncharacterized protein</fullName>
    </submittedName>
</protein>
<keyword evidence="3" id="KW-1185">Reference proteome</keyword>
<name>A0ABR0FMD8_9PEZI</name>
<reference evidence="2 3" key="1">
    <citation type="journal article" date="2023" name="bioRxiv">
        <title>High-quality genome assemblies of four members of thePodospora anserinaspecies complex.</title>
        <authorList>
            <person name="Ament-Velasquez S.L."/>
            <person name="Vogan A.A."/>
            <person name="Wallerman O."/>
            <person name="Hartmann F."/>
            <person name="Gautier V."/>
            <person name="Silar P."/>
            <person name="Giraud T."/>
            <person name="Johannesson H."/>
        </authorList>
    </citation>
    <scope>NUCLEOTIDE SEQUENCE [LARGE SCALE GENOMIC DNA]</scope>
    <source>
        <strain evidence="2 3">CBS 112042</strain>
    </source>
</reference>
<evidence type="ECO:0000313" key="3">
    <source>
        <dbReference type="Proteomes" id="UP001322138"/>
    </source>
</evidence>
<dbReference type="Proteomes" id="UP001322138">
    <property type="component" value="Unassembled WGS sequence"/>
</dbReference>
<comment type="caution">
    <text evidence="2">The sequence shown here is derived from an EMBL/GenBank/DDBJ whole genome shotgun (WGS) entry which is preliminary data.</text>
</comment>
<feature type="region of interest" description="Disordered" evidence="1">
    <location>
        <begin position="120"/>
        <end position="159"/>
    </location>
</feature>
<accession>A0ABR0FMD8</accession>
<proteinExistence type="predicted"/>
<sequence length="159" mass="17466">MQGFRRMKLTAVIHNRRTTSSPSQNPLPAAFDRLHSCSRVYGINWQCVDRSCRGGIVQSSPHNAIAMLNRSLRDPRATLLDKMSTATASIATQSSFASVQMLVSESFKLNQKEEQVWMPRGHDSGVDQSSLGFEHAGVVDQGEGLPQKTENDGSADEFA</sequence>
<gene>
    <name evidence="2" type="ORF">QC761_0047510</name>
</gene>
<dbReference type="RefSeq" id="XP_062732918.1">
    <property type="nucleotide sequence ID" value="XM_062872424.1"/>
</dbReference>
<dbReference type="EMBL" id="JAFFGZ010000005">
    <property type="protein sequence ID" value="KAK4643942.1"/>
    <property type="molecule type" value="Genomic_DNA"/>
</dbReference>
<organism evidence="2 3">
    <name type="scientific">Podospora bellae-mahoneyi</name>
    <dbReference type="NCBI Taxonomy" id="2093777"/>
    <lineage>
        <taxon>Eukaryota</taxon>
        <taxon>Fungi</taxon>
        <taxon>Dikarya</taxon>
        <taxon>Ascomycota</taxon>
        <taxon>Pezizomycotina</taxon>
        <taxon>Sordariomycetes</taxon>
        <taxon>Sordariomycetidae</taxon>
        <taxon>Sordariales</taxon>
        <taxon>Podosporaceae</taxon>
        <taxon>Podospora</taxon>
    </lineage>
</organism>